<evidence type="ECO:0000256" key="7">
    <source>
        <dbReference type="ARBA" id="ARBA00034808"/>
    </source>
</evidence>
<evidence type="ECO:0000256" key="4">
    <source>
        <dbReference type="ARBA" id="ARBA00022840"/>
    </source>
</evidence>
<dbReference type="GO" id="GO:0005524">
    <property type="term" value="F:ATP binding"/>
    <property type="evidence" value="ECO:0007669"/>
    <property type="project" value="UniProtKB-UniRule"/>
</dbReference>
<dbReference type="SUPFAM" id="SSF52540">
    <property type="entry name" value="P-loop containing nucleoside triphosphate hydrolases"/>
    <property type="match status" value="1"/>
</dbReference>
<evidence type="ECO:0000256" key="5">
    <source>
        <dbReference type="ARBA" id="ARBA00023235"/>
    </source>
</evidence>
<proteinExistence type="predicted"/>
<evidence type="ECO:0000313" key="14">
    <source>
        <dbReference type="Proteomes" id="UP000254537"/>
    </source>
</evidence>
<dbReference type="InterPro" id="IPR014017">
    <property type="entry name" value="DNA_helicase_UvrD-like_C"/>
</dbReference>
<protein>
    <recommendedName>
        <fullName evidence="7">DNA 3'-5' helicase</fullName>
        <ecNumber evidence="7">5.6.2.4</ecNumber>
    </recommendedName>
    <alternativeName>
        <fullName evidence="8">DNA 3'-5' helicase II</fullName>
    </alternativeName>
</protein>
<feature type="domain" description="UvrD-like helicase ATP-binding" evidence="11">
    <location>
        <begin position="5"/>
        <end position="303"/>
    </location>
</feature>
<dbReference type="AlphaFoldDB" id="A0A345Y5V3"/>
<dbReference type="InterPro" id="IPR014016">
    <property type="entry name" value="UvrD-like_ATP-bd"/>
</dbReference>
<dbReference type="Gene3D" id="1.10.486.10">
    <property type="entry name" value="PCRA, domain 4"/>
    <property type="match status" value="1"/>
</dbReference>
<dbReference type="PROSITE" id="PS51198">
    <property type="entry name" value="UVRD_HELICASE_ATP_BIND"/>
    <property type="match status" value="1"/>
</dbReference>
<dbReference type="Pfam" id="PF00580">
    <property type="entry name" value="UvrD-helicase"/>
    <property type="match status" value="2"/>
</dbReference>
<name>A0A345Y5V3_9NEIS</name>
<dbReference type="Pfam" id="PF13361">
    <property type="entry name" value="UvrD_C"/>
    <property type="match status" value="1"/>
</dbReference>
<evidence type="ECO:0000259" key="11">
    <source>
        <dbReference type="PROSITE" id="PS51198"/>
    </source>
</evidence>
<sequence>MSAPFTPTDEQRRILDHADGHLLIEAAAGSGKTSVLALLALEYAAVGRAVLALTFSANGKAVLADRLSAWNPRLADRVTVATIDEVCEAEAQRCLADDRLSVDDGWALDHVLPEVIERTNEAFAGDERHPQLEGHAEARRELLDAFRFIKQSLAPGLIGDEQDPDWIEQAIGDRPYPVWHAFLEYERRRAVQPVERRKRRGRGFRLAGDACYDLVRAAGQDGLDPPGFGQRYLLLDEFHDTSPLQLEFLSLWGRRLQRVVAVGDRDQALQAWRAADAAHIFPAFCERFAVRTRLPLSLSFRFGPRLAQLANALRSPSQAPVQGAGDSPGRVIEERRPLAAFLKALGQDPDAGSCAILARDAGQLVPVQLALAELGQPLRLHERVLPFWRRGEARLLQALAEIVAAPRTGETRAHAQPDPEYLKRQRSLLAERLLSLPGWLLADATRQDLIDHIADSAANWRAVCEMLPRVPFAPDAGEAQRGRRSQLQAAIATLLEAPADQALGPQVQAFAREARLETDLAAYAGSREQGRARVAAWRHLVGHLYTQGFTAAGWLKRLADLERRHRYPSETARPGPLLSSIFHAKGSEWDRVVLVGLEEGRFPLANVPFAEEKRYAYVACTRARRTLILHAEPGATPGRLLPLLMEAAQ</sequence>
<evidence type="ECO:0000256" key="10">
    <source>
        <dbReference type="PROSITE-ProRule" id="PRU00560"/>
    </source>
</evidence>
<dbReference type="Gene3D" id="3.40.50.300">
    <property type="entry name" value="P-loop containing nucleotide triphosphate hydrolases"/>
    <property type="match status" value="3"/>
</dbReference>
<dbReference type="EMBL" id="CP031337">
    <property type="protein sequence ID" value="AXK39305.1"/>
    <property type="molecule type" value="Genomic_DNA"/>
</dbReference>
<dbReference type="EC" id="5.6.2.4" evidence="7"/>
<keyword evidence="5" id="KW-0413">Isomerase</keyword>
<evidence type="ECO:0000256" key="2">
    <source>
        <dbReference type="ARBA" id="ARBA00022801"/>
    </source>
</evidence>
<keyword evidence="1 10" id="KW-0547">Nucleotide-binding</keyword>
<feature type="domain" description="UvrD-like helicase C-terminal" evidence="12">
    <location>
        <begin position="289"/>
        <end position="586"/>
    </location>
</feature>
<keyword evidence="3 10" id="KW-0347">Helicase</keyword>
<dbReference type="Proteomes" id="UP000254537">
    <property type="component" value="Chromosome"/>
</dbReference>
<dbReference type="PANTHER" id="PTHR11070:SF2">
    <property type="entry name" value="ATP-DEPENDENT DNA HELICASE SRS2"/>
    <property type="match status" value="1"/>
</dbReference>
<comment type="catalytic activity">
    <reaction evidence="9">
        <text>ATP + H2O = ADP + phosphate + H(+)</text>
        <dbReference type="Rhea" id="RHEA:13065"/>
        <dbReference type="ChEBI" id="CHEBI:15377"/>
        <dbReference type="ChEBI" id="CHEBI:15378"/>
        <dbReference type="ChEBI" id="CHEBI:30616"/>
        <dbReference type="ChEBI" id="CHEBI:43474"/>
        <dbReference type="ChEBI" id="CHEBI:456216"/>
        <dbReference type="EC" id="5.6.2.4"/>
    </reaction>
</comment>
<dbReference type="RefSeq" id="WP_115433240.1">
    <property type="nucleotide sequence ID" value="NZ_CP031337.1"/>
</dbReference>
<keyword evidence="2 10" id="KW-0378">Hydrolase</keyword>
<gene>
    <name evidence="13" type="ORF">DWG20_07610</name>
</gene>
<reference evidence="13 14" key="1">
    <citation type="submission" date="2018-07" db="EMBL/GenBank/DDBJ databases">
        <title>Crenobacter cavernae sp. nov., isolated from a karst cave.</title>
        <authorList>
            <person name="Zhu H."/>
        </authorList>
    </citation>
    <scope>NUCLEOTIDE SEQUENCE [LARGE SCALE GENOMIC DNA]</scope>
    <source>
        <strain evidence="13 14">K1W11S-77</strain>
    </source>
</reference>
<keyword evidence="4 10" id="KW-0067">ATP-binding</keyword>
<accession>A0A345Y5V3</accession>
<evidence type="ECO:0000256" key="8">
    <source>
        <dbReference type="ARBA" id="ARBA00034923"/>
    </source>
</evidence>
<dbReference type="GO" id="GO:0016887">
    <property type="term" value="F:ATP hydrolysis activity"/>
    <property type="evidence" value="ECO:0007669"/>
    <property type="project" value="RHEA"/>
</dbReference>
<dbReference type="GO" id="GO:0000725">
    <property type="term" value="P:recombinational repair"/>
    <property type="evidence" value="ECO:0007669"/>
    <property type="project" value="TreeGrafter"/>
</dbReference>
<evidence type="ECO:0000313" key="13">
    <source>
        <dbReference type="EMBL" id="AXK39305.1"/>
    </source>
</evidence>
<dbReference type="PROSITE" id="PS51217">
    <property type="entry name" value="UVRD_HELICASE_CTER"/>
    <property type="match status" value="1"/>
</dbReference>
<evidence type="ECO:0000256" key="6">
    <source>
        <dbReference type="ARBA" id="ARBA00034617"/>
    </source>
</evidence>
<evidence type="ECO:0000256" key="1">
    <source>
        <dbReference type="ARBA" id="ARBA00022741"/>
    </source>
</evidence>
<dbReference type="KEGG" id="ccah:DWG20_07610"/>
<evidence type="ECO:0000256" key="9">
    <source>
        <dbReference type="ARBA" id="ARBA00048988"/>
    </source>
</evidence>
<feature type="binding site" evidence="10">
    <location>
        <begin position="26"/>
        <end position="33"/>
    </location>
    <ligand>
        <name>ATP</name>
        <dbReference type="ChEBI" id="CHEBI:30616"/>
    </ligand>
</feature>
<dbReference type="InterPro" id="IPR000212">
    <property type="entry name" value="DNA_helicase_UvrD/REP"/>
</dbReference>
<dbReference type="InterPro" id="IPR027417">
    <property type="entry name" value="P-loop_NTPase"/>
</dbReference>
<dbReference type="OrthoDB" id="8572255at2"/>
<organism evidence="13 14">
    <name type="scientific">Crenobacter cavernae</name>
    <dbReference type="NCBI Taxonomy" id="2290923"/>
    <lineage>
        <taxon>Bacteria</taxon>
        <taxon>Pseudomonadati</taxon>
        <taxon>Pseudomonadota</taxon>
        <taxon>Betaproteobacteria</taxon>
        <taxon>Neisseriales</taxon>
        <taxon>Neisseriaceae</taxon>
        <taxon>Crenobacter</taxon>
    </lineage>
</organism>
<evidence type="ECO:0000256" key="3">
    <source>
        <dbReference type="ARBA" id="ARBA00022806"/>
    </source>
</evidence>
<dbReference type="PANTHER" id="PTHR11070">
    <property type="entry name" value="UVRD / RECB / PCRA DNA HELICASE FAMILY MEMBER"/>
    <property type="match status" value="1"/>
</dbReference>
<dbReference type="GO" id="GO:0043138">
    <property type="term" value="F:3'-5' DNA helicase activity"/>
    <property type="evidence" value="ECO:0007669"/>
    <property type="project" value="UniProtKB-EC"/>
</dbReference>
<comment type="catalytic activity">
    <reaction evidence="6">
        <text>Couples ATP hydrolysis with the unwinding of duplex DNA by translocating in the 3'-5' direction.</text>
        <dbReference type="EC" id="5.6.2.4"/>
    </reaction>
</comment>
<dbReference type="GO" id="GO:0003677">
    <property type="term" value="F:DNA binding"/>
    <property type="evidence" value="ECO:0007669"/>
    <property type="project" value="InterPro"/>
</dbReference>
<evidence type="ECO:0000259" key="12">
    <source>
        <dbReference type="PROSITE" id="PS51217"/>
    </source>
</evidence>